<sequence length="753" mass="81361">MSTSSANTSGRSPQIRSSVYIPTPNGLGAKTAVLSAHTNASLRPTASSPNVLSKPAASPSNVIVRTTTIEAPFRFVTAAVSTAVPFADPKSVSNGFVANMVSPQPKPPYLFNIVGDEVSVFMLPGSTVVSKWREPPFQVPTLAQESTPAPRMQSPLLGKPILEELSPLARQHIGFIAIETSAVSARTSPILPASPEFPVVPWVGPVIPSSVPHPLTITPDALPSSASGMQSTPTHSADSSNSSRSNGVKDRLADGYIVLISVAAVFVLAALFYFFTRYLKYRKAASGSRSPSLPGSRTSGSPSVSVAVEQKRQVSTSRTKFIMPDSGTGINFQQKSIRSPDAKSGRTLEANTMSVHQPPSALFRSLSHGSHAAHRYPDLQEQDRFADRALRDRYMNYRHPGSMGNGRAVVRQKSHSMSRHRIPSFQGYTADRPRELHTRSATAEHAVHPIGQFRMPPPPPPPLSRPFQDQAQPETQTSGVGQHHCERPNKMADSPSYAQEPANQLPTGCVDLKDKSALLDTSSANPSLTSKMGSSPRTRTKARKLVRDSTKRSLLSMSAKTERKPPPASPKTLAKPDEQEAGSVNEETKTPEQSKSNHSMSLRTRLWSSVHSTKKGKEADEAVDVHSSALKIVHDTPDEPEKLSPLMNSIESFSESYQFAIRHRPPLGPLRVVEPHAPALPDELAIMRGHSMFVIGEFADGWVLAINASTNNECGMVPRRCLFFPTAPFMTKEAIAASMSPSGATKTLPHVEI</sequence>
<name>A0ACC1KNH1_9FUNG</name>
<reference evidence="1" key="1">
    <citation type="submission" date="2022-07" db="EMBL/GenBank/DDBJ databases">
        <title>Phylogenomic reconstructions and comparative analyses of Kickxellomycotina fungi.</title>
        <authorList>
            <person name="Reynolds N.K."/>
            <person name="Stajich J.E."/>
            <person name="Barry K."/>
            <person name="Grigoriev I.V."/>
            <person name="Crous P."/>
            <person name="Smith M.E."/>
        </authorList>
    </citation>
    <scope>NUCLEOTIDE SEQUENCE</scope>
    <source>
        <strain evidence="1">BCRC 34191</strain>
    </source>
</reference>
<accession>A0ACC1KNH1</accession>
<dbReference type="Proteomes" id="UP001140066">
    <property type="component" value="Unassembled WGS sequence"/>
</dbReference>
<comment type="caution">
    <text evidence="1">The sequence shown here is derived from an EMBL/GenBank/DDBJ whole genome shotgun (WGS) entry which is preliminary data.</text>
</comment>
<proteinExistence type="predicted"/>
<dbReference type="EMBL" id="JANBUK010000070">
    <property type="protein sequence ID" value="KAJ2791981.1"/>
    <property type="molecule type" value="Genomic_DNA"/>
</dbReference>
<keyword evidence="2" id="KW-1185">Reference proteome</keyword>
<evidence type="ECO:0000313" key="1">
    <source>
        <dbReference type="EMBL" id="KAJ2791981.1"/>
    </source>
</evidence>
<protein>
    <submittedName>
        <fullName evidence="1">Uncharacterized protein</fullName>
    </submittedName>
</protein>
<organism evidence="1 2">
    <name type="scientific">Coemansia linderi</name>
    <dbReference type="NCBI Taxonomy" id="2663919"/>
    <lineage>
        <taxon>Eukaryota</taxon>
        <taxon>Fungi</taxon>
        <taxon>Fungi incertae sedis</taxon>
        <taxon>Zoopagomycota</taxon>
        <taxon>Kickxellomycotina</taxon>
        <taxon>Kickxellomycetes</taxon>
        <taxon>Kickxellales</taxon>
        <taxon>Kickxellaceae</taxon>
        <taxon>Coemansia</taxon>
    </lineage>
</organism>
<gene>
    <name evidence="1" type="ORF">GGI18_000747</name>
</gene>
<evidence type="ECO:0000313" key="2">
    <source>
        <dbReference type="Proteomes" id="UP001140066"/>
    </source>
</evidence>